<proteinExistence type="predicted"/>
<reference evidence="7" key="1">
    <citation type="journal article" date="2019" name="Int. J. Syst. Evol. Microbiol.">
        <title>The Global Catalogue of Microorganisms (GCM) 10K type strain sequencing project: providing services to taxonomists for standard genome sequencing and annotation.</title>
        <authorList>
            <consortium name="The Broad Institute Genomics Platform"/>
            <consortium name="The Broad Institute Genome Sequencing Center for Infectious Disease"/>
            <person name="Wu L."/>
            <person name="Ma J."/>
        </authorList>
    </citation>
    <scope>NUCLEOTIDE SEQUENCE [LARGE SCALE GENOMIC DNA]</scope>
    <source>
        <strain evidence="7">CCUG 54356</strain>
    </source>
</reference>
<dbReference type="Gene3D" id="3.40.1190.10">
    <property type="entry name" value="Mur-like, catalytic domain"/>
    <property type="match status" value="1"/>
</dbReference>
<keyword evidence="2" id="KW-0547">Nucleotide-binding</keyword>
<dbReference type="EC" id="6.3.2.10" evidence="6"/>
<evidence type="ECO:0000259" key="5">
    <source>
        <dbReference type="Pfam" id="PF08245"/>
    </source>
</evidence>
<dbReference type="Pfam" id="PF08245">
    <property type="entry name" value="Mur_ligase_M"/>
    <property type="match status" value="1"/>
</dbReference>
<protein>
    <submittedName>
        <fullName evidence="6">UDP-N-acetylmuramoyl-tripeptide--D-alanyl-D-alanine ligase</fullName>
        <ecNumber evidence="6">6.3.2.10</ecNumber>
    </submittedName>
</protein>
<dbReference type="Pfam" id="PF02875">
    <property type="entry name" value="Mur_ligase_C"/>
    <property type="match status" value="1"/>
</dbReference>
<sequence length="478" mass="52677">MKDRISLSNSGSTGWNQRNLVEATGGKWLSPPKSKQWRATGLCIFPPSMQPGQIVAIRPRDGKGLIPPSQISRLPFTPQALIVSEEFNDLHDLNIPTILVKDCRQAVIDMGIYSRNKFKGTVIGVTGSAGKTTTVALLQHLLNPWGKSGKSEFSANLPMGISWNLASISWDTRYAVIEMAIGNMIKNSAIVRPDIAIISNIHEAHIEYHKSTEEIAKKKSGIFSSMTPGSFAIINRDIKEWDILKEAANDRKLKIISFGLHKDAQFRILDYDRKSGETSVNANGSFLSFTMGGAGFHMAMNGIASLAVLDTLDLDLKSAAHLLKLFTPIAGRGVVSTLNINGKYIDIIDDAYNANPASVRAAIQTSEEIYRRKNYNERILILGDMLELGDQSILLHKGLSKDIIRSKPDRVILLGDKIQSIQQELSKNDIVNAQYNDLSALQSDLKQIIDRDQLILIKGSHGTGLHKIVKHLHGLSQN</sequence>
<organism evidence="6 7">
    <name type="scientific">Microbulbifer celer</name>
    <dbReference type="NCBI Taxonomy" id="435905"/>
    <lineage>
        <taxon>Bacteria</taxon>
        <taxon>Pseudomonadati</taxon>
        <taxon>Pseudomonadota</taxon>
        <taxon>Gammaproteobacteria</taxon>
        <taxon>Cellvibrionales</taxon>
        <taxon>Microbulbiferaceae</taxon>
        <taxon>Microbulbifer</taxon>
    </lineage>
</organism>
<evidence type="ECO:0000259" key="4">
    <source>
        <dbReference type="Pfam" id="PF02875"/>
    </source>
</evidence>
<feature type="domain" description="Mur ligase central" evidence="5">
    <location>
        <begin position="125"/>
        <end position="308"/>
    </location>
</feature>
<evidence type="ECO:0000256" key="2">
    <source>
        <dbReference type="ARBA" id="ARBA00022741"/>
    </source>
</evidence>
<comment type="caution">
    <text evidence="6">The sequence shown here is derived from an EMBL/GenBank/DDBJ whole genome shotgun (WGS) entry which is preliminary data.</text>
</comment>
<dbReference type="SUPFAM" id="SSF53623">
    <property type="entry name" value="MurD-like peptide ligases, catalytic domain"/>
    <property type="match status" value="1"/>
</dbReference>
<keyword evidence="1 6" id="KW-0436">Ligase</keyword>
<evidence type="ECO:0000256" key="1">
    <source>
        <dbReference type="ARBA" id="ARBA00022598"/>
    </source>
</evidence>
<keyword evidence="7" id="KW-1185">Reference proteome</keyword>
<dbReference type="GO" id="GO:0047480">
    <property type="term" value="F:UDP-N-acetylmuramoyl-tripeptide-D-alanyl-D-alanine ligase activity"/>
    <property type="evidence" value="ECO:0007669"/>
    <property type="project" value="UniProtKB-EC"/>
</dbReference>
<dbReference type="InterPro" id="IPR036565">
    <property type="entry name" value="Mur-like_cat_sf"/>
</dbReference>
<keyword evidence="3" id="KW-0067">ATP-binding</keyword>
<dbReference type="EMBL" id="JBHTLR010000023">
    <property type="protein sequence ID" value="MFD1218047.1"/>
    <property type="molecule type" value="Genomic_DNA"/>
</dbReference>
<dbReference type="Gene3D" id="3.90.190.20">
    <property type="entry name" value="Mur ligase, C-terminal domain"/>
    <property type="match status" value="1"/>
</dbReference>
<dbReference type="PANTHER" id="PTHR43024:SF1">
    <property type="entry name" value="UDP-N-ACETYLMURAMOYL-TRIPEPTIDE--D-ALANYL-D-ALANINE LIGASE"/>
    <property type="match status" value="1"/>
</dbReference>
<evidence type="ECO:0000313" key="6">
    <source>
        <dbReference type="EMBL" id="MFD1218047.1"/>
    </source>
</evidence>
<accession>A0ABW3UBK9</accession>
<evidence type="ECO:0000313" key="7">
    <source>
        <dbReference type="Proteomes" id="UP001597264"/>
    </source>
</evidence>
<dbReference type="SUPFAM" id="SSF53244">
    <property type="entry name" value="MurD-like peptide ligases, peptide-binding domain"/>
    <property type="match status" value="1"/>
</dbReference>
<gene>
    <name evidence="6" type="primary">murF</name>
    <name evidence="6" type="ORF">ACFQ2X_15685</name>
</gene>
<dbReference type="RefSeq" id="WP_230434809.1">
    <property type="nucleotide sequence ID" value="NZ_CP087715.1"/>
</dbReference>
<name>A0ABW3UBK9_9GAMM</name>
<dbReference type="InterPro" id="IPR051046">
    <property type="entry name" value="MurCDEF_CellWall_CoF430Synth"/>
</dbReference>
<evidence type="ECO:0000256" key="3">
    <source>
        <dbReference type="ARBA" id="ARBA00022840"/>
    </source>
</evidence>
<dbReference type="InterPro" id="IPR013221">
    <property type="entry name" value="Mur_ligase_cen"/>
</dbReference>
<dbReference type="PANTHER" id="PTHR43024">
    <property type="entry name" value="UDP-N-ACETYLMURAMOYL-TRIPEPTIDE--D-ALANYL-D-ALANINE LIGASE"/>
    <property type="match status" value="1"/>
</dbReference>
<dbReference type="InterPro" id="IPR004101">
    <property type="entry name" value="Mur_ligase_C"/>
</dbReference>
<feature type="domain" description="Mur ligase C-terminal" evidence="4">
    <location>
        <begin position="344"/>
        <end position="460"/>
    </location>
</feature>
<dbReference type="Proteomes" id="UP001597264">
    <property type="component" value="Unassembled WGS sequence"/>
</dbReference>
<dbReference type="InterPro" id="IPR036615">
    <property type="entry name" value="Mur_ligase_C_dom_sf"/>
</dbReference>